<dbReference type="GO" id="GO:0000105">
    <property type="term" value="P:L-histidine biosynthetic process"/>
    <property type="evidence" value="ECO:0007669"/>
    <property type="project" value="TreeGrafter"/>
</dbReference>
<dbReference type="InterPro" id="IPR051090">
    <property type="entry name" value="Inositol_monoP_superfamily"/>
</dbReference>
<keyword evidence="5" id="KW-0460">Magnesium</keyword>
<dbReference type="FunFam" id="3.30.540.10:FF:000030">
    <property type="entry name" value="Inositol monophosphatase"/>
    <property type="match status" value="1"/>
</dbReference>
<keyword evidence="3" id="KW-0479">Metal-binding</keyword>
<sequence length="204" mass="22607">MHVNETYVDLAGRLAEASGKIVRRHFRSLSGVGEKQDSTPVTIADKEAEIVMREMIQVEYPDHGIVGEEGGNTLQNNEFVWVLDPIDGTKNYASGSYQFGTLISLLKGGTCILGIINQPVLKERWLGVRGQPTTFNGDPVQARTCDELTHAWMYSSSPDMFRLDDKKKFARLASRVKHSLFGTDCIGYGLVASGFTDIICEDQM</sequence>
<dbReference type="GO" id="GO:0046872">
    <property type="term" value="F:metal ion binding"/>
    <property type="evidence" value="ECO:0007669"/>
    <property type="project" value="UniProtKB-KW"/>
</dbReference>
<keyword evidence="4" id="KW-0378">Hydrolase</keyword>
<proteinExistence type="inferred from homology"/>
<comment type="similarity">
    <text evidence="2">Belongs to the inositol monophosphatase superfamily.</text>
</comment>
<dbReference type="InterPro" id="IPR020583">
    <property type="entry name" value="Inositol_monoP_metal-BS"/>
</dbReference>
<evidence type="ECO:0000313" key="6">
    <source>
        <dbReference type="EMBL" id="SVB34146.1"/>
    </source>
</evidence>
<dbReference type="SUPFAM" id="SSF56655">
    <property type="entry name" value="Carbohydrate phosphatase"/>
    <property type="match status" value="1"/>
</dbReference>
<dbReference type="PRINTS" id="PR00377">
    <property type="entry name" value="IMPHPHTASES"/>
</dbReference>
<accession>A0A382D6M5</accession>
<evidence type="ECO:0000256" key="5">
    <source>
        <dbReference type="ARBA" id="ARBA00022842"/>
    </source>
</evidence>
<evidence type="ECO:0000256" key="2">
    <source>
        <dbReference type="ARBA" id="ARBA00009759"/>
    </source>
</evidence>
<dbReference type="GO" id="GO:0016791">
    <property type="term" value="F:phosphatase activity"/>
    <property type="evidence" value="ECO:0007669"/>
    <property type="project" value="UniProtKB-ARBA"/>
</dbReference>
<dbReference type="AlphaFoldDB" id="A0A382D6M5"/>
<evidence type="ECO:0000256" key="3">
    <source>
        <dbReference type="ARBA" id="ARBA00022723"/>
    </source>
</evidence>
<dbReference type="Gene3D" id="3.30.540.10">
    <property type="entry name" value="Fructose-1,6-Bisphosphatase, subunit A, domain 1"/>
    <property type="match status" value="1"/>
</dbReference>
<reference evidence="6" key="1">
    <citation type="submission" date="2018-05" db="EMBL/GenBank/DDBJ databases">
        <authorList>
            <person name="Lanie J.A."/>
            <person name="Ng W.-L."/>
            <person name="Kazmierczak K.M."/>
            <person name="Andrzejewski T.M."/>
            <person name="Davidsen T.M."/>
            <person name="Wayne K.J."/>
            <person name="Tettelin H."/>
            <person name="Glass J.I."/>
            <person name="Rusch D."/>
            <person name="Podicherti R."/>
            <person name="Tsui H.-C.T."/>
            <person name="Winkler M.E."/>
        </authorList>
    </citation>
    <scope>NUCLEOTIDE SEQUENCE</scope>
</reference>
<dbReference type="PANTHER" id="PTHR43200">
    <property type="entry name" value="PHOSPHATASE"/>
    <property type="match status" value="1"/>
</dbReference>
<dbReference type="PANTHER" id="PTHR43200:SF6">
    <property type="entry name" value="3'(2'),5'-BISPHOSPHATE NUCLEOTIDASE"/>
    <property type="match status" value="1"/>
</dbReference>
<dbReference type="Pfam" id="PF00459">
    <property type="entry name" value="Inositol_P"/>
    <property type="match status" value="1"/>
</dbReference>
<evidence type="ECO:0000256" key="1">
    <source>
        <dbReference type="ARBA" id="ARBA00001946"/>
    </source>
</evidence>
<evidence type="ECO:0000256" key="4">
    <source>
        <dbReference type="ARBA" id="ARBA00022801"/>
    </source>
</evidence>
<name>A0A382D6M5_9ZZZZ</name>
<protein>
    <submittedName>
        <fullName evidence="6">Uncharacterized protein</fullName>
    </submittedName>
</protein>
<comment type="cofactor">
    <cofactor evidence="1">
        <name>Mg(2+)</name>
        <dbReference type="ChEBI" id="CHEBI:18420"/>
    </cofactor>
</comment>
<dbReference type="PROSITE" id="PS00629">
    <property type="entry name" value="IMP_1"/>
    <property type="match status" value="1"/>
</dbReference>
<dbReference type="Gene3D" id="3.40.190.80">
    <property type="match status" value="1"/>
</dbReference>
<gene>
    <name evidence="6" type="ORF">METZ01_LOCUS187000</name>
</gene>
<dbReference type="EMBL" id="UINC01037919">
    <property type="protein sequence ID" value="SVB34146.1"/>
    <property type="molecule type" value="Genomic_DNA"/>
</dbReference>
<feature type="non-terminal residue" evidence="6">
    <location>
        <position position="204"/>
    </location>
</feature>
<dbReference type="InterPro" id="IPR000760">
    <property type="entry name" value="Inositol_monophosphatase-like"/>
</dbReference>
<organism evidence="6">
    <name type="scientific">marine metagenome</name>
    <dbReference type="NCBI Taxonomy" id="408172"/>
    <lineage>
        <taxon>unclassified sequences</taxon>
        <taxon>metagenomes</taxon>
        <taxon>ecological metagenomes</taxon>
    </lineage>
</organism>